<comment type="caution">
    <text evidence="1">The sequence shown here is derived from an EMBL/GenBank/DDBJ whole genome shotgun (WGS) entry which is preliminary data.</text>
</comment>
<evidence type="ECO:0000313" key="2">
    <source>
        <dbReference type="Proteomes" id="UP000607653"/>
    </source>
</evidence>
<sequence length="148" mass="17112">MLMTVTFKDSVVSFCFYLQFLTLLFAISDIFCSWTVRELGESYVQKLAILRGMHAKQWGEFLQFDVQRRQQACQHLSAPTFGGGYKHPGFSDYDHTSSNPAYTGNNLPIDSRGRYPCALENYPTKAHDTCGEFQRQRHEDFGKAYHRH</sequence>
<accession>A0A822Z9V5</accession>
<gene>
    <name evidence="1" type="ORF">HUJ06_008949</name>
</gene>
<dbReference type="PANTHER" id="PTHR34210">
    <property type="entry name" value="OS01G0252900 PROTEIN"/>
    <property type="match status" value="1"/>
</dbReference>
<dbReference type="EMBL" id="DUZY01000004">
    <property type="protein sequence ID" value="DAD38308.1"/>
    <property type="molecule type" value="Genomic_DNA"/>
</dbReference>
<name>A0A822Z9V5_NELNU</name>
<reference evidence="1 2" key="1">
    <citation type="journal article" date="2020" name="Mol. Biol. Evol.">
        <title>Distinct Expression and Methylation Patterns for Genes with Different Fates following a Single Whole-Genome Duplication in Flowering Plants.</title>
        <authorList>
            <person name="Shi T."/>
            <person name="Rahmani R.S."/>
            <person name="Gugger P.F."/>
            <person name="Wang M."/>
            <person name="Li H."/>
            <person name="Zhang Y."/>
            <person name="Li Z."/>
            <person name="Wang Q."/>
            <person name="Van de Peer Y."/>
            <person name="Marchal K."/>
            <person name="Chen J."/>
        </authorList>
    </citation>
    <scope>NUCLEOTIDE SEQUENCE [LARGE SCALE GENOMIC DNA]</scope>
    <source>
        <tissue evidence="1">Leaf</tissue>
    </source>
</reference>
<keyword evidence="2" id="KW-1185">Reference proteome</keyword>
<organism evidence="1 2">
    <name type="scientific">Nelumbo nucifera</name>
    <name type="common">Sacred lotus</name>
    <dbReference type="NCBI Taxonomy" id="4432"/>
    <lineage>
        <taxon>Eukaryota</taxon>
        <taxon>Viridiplantae</taxon>
        <taxon>Streptophyta</taxon>
        <taxon>Embryophyta</taxon>
        <taxon>Tracheophyta</taxon>
        <taxon>Spermatophyta</taxon>
        <taxon>Magnoliopsida</taxon>
        <taxon>Proteales</taxon>
        <taxon>Nelumbonaceae</taxon>
        <taxon>Nelumbo</taxon>
    </lineage>
</organism>
<dbReference type="Proteomes" id="UP000607653">
    <property type="component" value="Unassembled WGS sequence"/>
</dbReference>
<evidence type="ECO:0000313" key="1">
    <source>
        <dbReference type="EMBL" id="DAD38308.1"/>
    </source>
</evidence>
<dbReference type="PANTHER" id="PTHR34210:SF3">
    <property type="entry name" value="CCHC-TYPE DOMAIN-CONTAINING PROTEIN"/>
    <property type="match status" value="1"/>
</dbReference>
<protein>
    <submittedName>
        <fullName evidence="1">Uncharacterized protein</fullName>
    </submittedName>
</protein>
<proteinExistence type="predicted"/>
<dbReference type="AlphaFoldDB" id="A0A822Z9V5"/>